<dbReference type="GO" id="GO:1990529">
    <property type="term" value="C:glycosylphosphatidylinositol-mannosyltransferase I complex"/>
    <property type="evidence" value="ECO:0007669"/>
    <property type="project" value="TreeGrafter"/>
</dbReference>
<accession>T1KD94</accession>
<organism evidence="14 15">
    <name type="scientific">Tetranychus urticae</name>
    <name type="common">Two-spotted spider mite</name>
    <dbReference type="NCBI Taxonomy" id="32264"/>
    <lineage>
        <taxon>Eukaryota</taxon>
        <taxon>Metazoa</taxon>
        <taxon>Ecdysozoa</taxon>
        <taxon>Arthropoda</taxon>
        <taxon>Chelicerata</taxon>
        <taxon>Arachnida</taxon>
        <taxon>Acari</taxon>
        <taxon>Acariformes</taxon>
        <taxon>Trombidiformes</taxon>
        <taxon>Prostigmata</taxon>
        <taxon>Eleutherengona</taxon>
        <taxon>Raphignathae</taxon>
        <taxon>Tetranychoidea</taxon>
        <taxon>Tetranychidae</taxon>
        <taxon>Tetranychus</taxon>
    </lineage>
</organism>
<dbReference type="HOGENOM" id="CLU_1423214_0_0_1"/>
<reference evidence="14" key="2">
    <citation type="submission" date="2015-06" db="UniProtKB">
        <authorList>
            <consortium name="EnsemblMetazoa"/>
        </authorList>
    </citation>
    <scope>IDENTIFICATION</scope>
</reference>
<dbReference type="PANTHER" id="PTHR12886:SF0">
    <property type="entry name" value="GPI MANNOSYLTRANSFERASE 1"/>
    <property type="match status" value="1"/>
</dbReference>
<reference evidence="15" key="1">
    <citation type="submission" date="2011-08" db="EMBL/GenBank/DDBJ databases">
        <authorList>
            <person name="Rombauts S."/>
        </authorList>
    </citation>
    <scope>NUCLEOTIDE SEQUENCE</scope>
    <source>
        <strain evidence="15">London</strain>
    </source>
</reference>
<proteinExistence type="inferred from homology"/>
<dbReference type="Pfam" id="PF05007">
    <property type="entry name" value="Mannosyl_trans"/>
    <property type="match status" value="1"/>
</dbReference>
<evidence type="ECO:0000256" key="4">
    <source>
        <dbReference type="ARBA" id="ARBA00022502"/>
    </source>
</evidence>
<keyword evidence="10 13" id="KW-0472">Membrane</keyword>
<keyword evidence="6 13" id="KW-0808">Transferase</keyword>
<evidence type="ECO:0000256" key="9">
    <source>
        <dbReference type="ARBA" id="ARBA00022989"/>
    </source>
</evidence>
<comment type="function">
    <text evidence="11 13">Catalytic subunit of the glycosylphosphatidylinositol-mannosyltransferase I complex which catalyzes the transfer of the first mannose, via an alpha-1,4 bond from a dolichol-phosphate-mannose (Dol-P-Man) to the glucosaminyl acyl phosphatidylinositol (GlcN-(acyl)PI) intermediate to generate alpha-D-Man-(1-&gt;4)-alpha-D-GlcN-(1-&gt;6)-(1-radyl,2-acyl-sn-glycero-3-phospho)-2-acyl-inositol and participates in the sixth step of the glycosylphosphatidylinositol-anchor biosynthesis.</text>
</comment>
<evidence type="ECO:0000256" key="1">
    <source>
        <dbReference type="ARBA" id="ARBA00004477"/>
    </source>
</evidence>
<dbReference type="STRING" id="32264.T1KD94"/>
<evidence type="ECO:0000256" key="2">
    <source>
        <dbReference type="ARBA" id="ARBA00004687"/>
    </source>
</evidence>
<evidence type="ECO:0000313" key="14">
    <source>
        <dbReference type="EnsemblMetazoa" id="tetur09g02120.1"/>
    </source>
</evidence>
<evidence type="ECO:0000256" key="7">
    <source>
        <dbReference type="ARBA" id="ARBA00022692"/>
    </source>
</evidence>
<dbReference type="InterPro" id="IPR007704">
    <property type="entry name" value="PIG-M"/>
</dbReference>
<feature type="transmembrane region" description="Helical" evidence="13">
    <location>
        <begin position="74"/>
        <end position="93"/>
    </location>
</feature>
<keyword evidence="15" id="KW-1185">Reference proteome</keyword>
<dbReference type="GO" id="GO:0004376">
    <property type="term" value="F:GPI mannosyltransferase activity"/>
    <property type="evidence" value="ECO:0007669"/>
    <property type="project" value="InterPro"/>
</dbReference>
<dbReference type="EMBL" id="CAEY01002011">
    <property type="status" value="NOT_ANNOTATED_CDS"/>
    <property type="molecule type" value="Genomic_DNA"/>
</dbReference>
<dbReference type="EnsemblMetazoa" id="tetur09g02120.1">
    <property type="protein sequence ID" value="tetur09g02120.1"/>
    <property type="gene ID" value="tetur09g02120"/>
</dbReference>
<evidence type="ECO:0000256" key="11">
    <source>
        <dbReference type="ARBA" id="ARBA00093408"/>
    </source>
</evidence>
<evidence type="ECO:0000256" key="8">
    <source>
        <dbReference type="ARBA" id="ARBA00022824"/>
    </source>
</evidence>
<feature type="transmembrane region" description="Helical" evidence="13">
    <location>
        <begin position="141"/>
        <end position="159"/>
    </location>
</feature>
<keyword evidence="9 13" id="KW-1133">Transmembrane helix</keyword>
<evidence type="ECO:0000256" key="10">
    <source>
        <dbReference type="ARBA" id="ARBA00023136"/>
    </source>
</evidence>
<keyword evidence="4 13" id="KW-0337">GPI-anchor biosynthesis</keyword>
<evidence type="ECO:0000256" key="6">
    <source>
        <dbReference type="ARBA" id="ARBA00022679"/>
    </source>
</evidence>
<keyword evidence="8 13" id="KW-0256">Endoplasmic reticulum</keyword>
<evidence type="ECO:0000256" key="12">
    <source>
        <dbReference type="ARBA" id="ARBA00093608"/>
    </source>
</evidence>
<evidence type="ECO:0000256" key="13">
    <source>
        <dbReference type="RuleBase" id="RU365064"/>
    </source>
</evidence>
<sequence length="210" mass="24402">MMIVDDAILEILRIKDSQVMENFTALDIVTGYLIYKILVHPRVKLSQSKALISSLIWLYNPLPMIISTRGSADTLITFLVLGTIYFILSGQYIYSGLLYGLAIHCKIYPIIYSLPIYLFLSGSTTRLFSSQILSPFNRAKLTFFFSSFTTLALITYGYYLRYGHLYLKEAWLYHINRKDDAHNFSPYFYAYKTIRDQSILRLQESDSYHT</sequence>
<comment type="subcellular location">
    <subcellularLocation>
        <location evidence="1 13">Endoplasmic reticulum membrane</location>
        <topology evidence="1 13">Multi-pass membrane protein</topology>
    </subcellularLocation>
</comment>
<dbReference type="PANTHER" id="PTHR12886">
    <property type="entry name" value="PIG-M MANNOSYLTRANSFERASE"/>
    <property type="match status" value="1"/>
</dbReference>
<evidence type="ECO:0000256" key="5">
    <source>
        <dbReference type="ARBA" id="ARBA00022676"/>
    </source>
</evidence>
<dbReference type="EC" id="2.4.1.-" evidence="13"/>
<evidence type="ECO:0000313" key="15">
    <source>
        <dbReference type="Proteomes" id="UP000015104"/>
    </source>
</evidence>
<evidence type="ECO:0000256" key="3">
    <source>
        <dbReference type="ARBA" id="ARBA00011071"/>
    </source>
</evidence>
<comment type="similarity">
    <text evidence="3 13">Belongs to the PIGM family.</text>
</comment>
<feature type="transmembrane region" description="Helical" evidence="13">
    <location>
        <begin position="99"/>
        <end position="120"/>
    </location>
</feature>
<dbReference type="Proteomes" id="UP000015104">
    <property type="component" value="Unassembled WGS sequence"/>
</dbReference>
<protein>
    <recommendedName>
        <fullName evidence="12 13">GPI alpha-1,4-mannosyltransferase I, catalytic subunit</fullName>
        <ecNumber evidence="13">2.4.1.-</ecNumber>
    </recommendedName>
    <alternativeName>
        <fullName evidence="13">GPI mannosyltransferase I</fullName>
    </alternativeName>
</protein>
<name>T1KD94_TETUR</name>
<comment type="pathway">
    <text evidence="2 13">Glycolipid biosynthesis; glycosylphosphatidylinositol-anchor biosynthesis.</text>
</comment>
<dbReference type="GO" id="GO:0005789">
    <property type="term" value="C:endoplasmic reticulum membrane"/>
    <property type="evidence" value="ECO:0007669"/>
    <property type="project" value="UniProtKB-SubCell"/>
</dbReference>
<keyword evidence="7 13" id="KW-0812">Transmembrane</keyword>
<dbReference type="eggNOG" id="KOG3893">
    <property type="taxonomic scope" value="Eukaryota"/>
</dbReference>
<comment type="caution">
    <text evidence="13">Lacks conserved residue(s) required for the propagation of feature annotation.</text>
</comment>
<dbReference type="GO" id="GO:0051751">
    <property type="term" value="F:alpha-1,4-mannosyltransferase activity"/>
    <property type="evidence" value="ECO:0007669"/>
    <property type="project" value="InterPro"/>
</dbReference>
<dbReference type="AlphaFoldDB" id="T1KD94"/>
<keyword evidence="5 13" id="KW-0328">Glycosyltransferase</keyword>
<dbReference type="UniPathway" id="UPA00196"/>
<dbReference type="GO" id="GO:0006506">
    <property type="term" value="P:GPI anchor biosynthetic process"/>
    <property type="evidence" value="ECO:0007669"/>
    <property type="project" value="UniProtKB-UniPathway"/>
</dbReference>